<evidence type="ECO:0000313" key="1">
    <source>
        <dbReference type="EMBL" id="GIY92229.1"/>
    </source>
</evidence>
<evidence type="ECO:0000313" key="2">
    <source>
        <dbReference type="Proteomes" id="UP001054945"/>
    </source>
</evidence>
<dbReference type="Proteomes" id="UP001054945">
    <property type="component" value="Unassembled WGS sequence"/>
</dbReference>
<organism evidence="1 2">
    <name type="scientific">Caerostris extrusa</name>
    <name type="common">Bark spider</name>
    <name type="synonym">Caerostris bankana</name>
    <dbReference type="NCBI Taxonomy" id="172846"/>
    <lineage>
        <taxon>Eukaryota</taxon>
        <taxon>Metazoa</taxon>
        <taxon>Ecdysozoa</taxon>
        <taxon>Arthropoda</taxon>
        <taxon>Chelicerata</taxon>
        <taxon>Arachnida</taxon>
        <taxon>Araneae</taxon>
        <taxon>Araneomorphae</taxon>
        <taxon>Entelegynae</taxon>
        <taxon>Araneoidea</taxon>
        <taxon>Araneidae</taxon>
        <taxon>Caerostris</taxon>
    </lineage>
</organism>
<keyword evidence="2" id="KW-1185">Reference proteome</keyword>
<name>A0AAV4XC99_CAEEX</name>
<sequence length="80" mass="9311">MDNQWGIEDEVSDLPWLALTGLVFRILSPPRICSMTPFDKDEHPFVHPFPRPGPLNHTRVHLSSNKAKYHVEKAFQLEFQ</sequence>
<dbReference type="EMBL" id="BPLR01000115">
    <property type="protein sequence ID" value="GIY92229.1"/>
    <property type="molecule type" value="Genomic_DNA"/>
</dbReference>
<proteinExistence type="predicted"/>
<dbReference type="AlphaFoldDB" id="A0AAV4XC99"/>
<protein>
    <submittedName>
        <fullName evidence="1">Uncharacterized protein</fullName>
    </submittedName>
</protein>
<gene>
    <name evidence="1" type="ORF">CEXT_656731</name>
</gene>
<comment type="caution">
    <text evidence="1">The sequence shown here is derived from an EMBL/GenBank/DDBJ whole genome shotgun (WGS) entry which is preliminary data.</text>
</comment>
<reference evidence="1 2" key="1">
    <citation type="submission" date="2021-06" db="EMBL/GenBank/DDBJ databases">
        <title>Caerostris extrusa draft genome.</title>
        <authorList>
            <person name="Kono N."/>
            <person name="Arakawa K."/>
        </authorList>
    </citation>
    <scope>NUCLEOTIDE SEQUENCE [LARGE SCALE GENOMIC DNA]</scope>
</reference>
<accession>A0AAV4XC99</accession>